<dbReference type="SUPFAM" id="SSF116734">
    <property type="entry name" value="DNA methylase specificity domain"/>
    <property type="match status" value="2"/>
</dbReference>
<protein>
    <submittedName>
        <fullName evidence="5">Type I restriction enzyme, S subunit</fullName>
    </submittedName>
</protein>
<dbReference type="InterPro" id="IPR000055">
    <property type="entry name" value="Restrct_endonuc_typeI_TRD"/>
</dbReference>
<dbReference type="RefSeq" id="WP_073093862.1">
    <property type="nucleotide sequence ID" value="NZ_FRCY01000004.1"/>
</dbReference>
<dbReference type="STRING" id="388280.SAMN04488057_10435"/>
<dbReference type="OrthoDB" id="825893at2"/>
<name>A0A1M7M0J9_9BACT</name>
<dbReference type="GO" id="GO:0009307">
    <property type="term" value="P:DNA restriction-modification system"/>
    <property type="evidence" value="ECO:0007669"/>
    <property type="project" value="UniProtKB-KW"/>
</dbReference>
<accession>A0A1M7M0J9</accession>
<evidence type="ECO:0000313" key="6">
    <source>
        <dbReference type="Proteomes" id="UP000184513"/>
    </source>
</evidence>
<reference evidence="5 6" key="1">
    <citation type="submission" date="2016-11" db="EMBL/GenBank/DDBJ databases">
        <authorList>
            <person name="Jaros S."/>
            <person name="Januszkiewicz K."/>
            <person name="Wedrychowicz H."/>
        </authorList>
    </citation>
    <scope>NUCLEOTIDE SEQUENCE [LARGE SCALE GENOMIC DNA]</scope>
    <source>
        <strain evidence="5 6">CGMCC 1.6102</strain>
    </source>
</reference>
<dbReference type="InterPro" id="IPR044946">
    <property type="entry name" value="Restrct_endonuc_typeI_TRD_sf"/>
</dbReference>
<keyword evidence="6" id="KW-1185">Reference proteome</keyword>
<evidence type="ECO:0000256" key="3">
    <source>
        <dbReference type="ARBA" id="ARBA00023125"/>
    </source>
</evidence>
<sequence>MKLKLEDHCDFINGGSWTADEYSSTGFPVLKVSNFDKNSISFEDLSYLQVESYPKYTRNKLDLHDIVIATVGSHPSVVNSAAGRVITIPKSGKGLLLNQNAVCLKTKNPNLIDQRYLGYLCKSQVFQHFIQQRGKGAANQMRIPISGIKSFEFNFPGIESQRKIAAILSAYDDLIEKNLRRIQLLEEKAQLTYEEWIVRMKFPGHESTPINKETGLPEGWEKVFLKDIVKFQMGYSFKSEDFNSEGRGKKIVRIRNIPSSSSSDFTSEIVDNKYIVNKGDLLVGMDGEFYINNWYDKLAYLVQRVCNIQPLNRKHLAFVTESIRTPIRILQNSIDGATVAHLGKKHLDTIEIILPSNEKYFQLFEDLLLAKINISNQNQLLNEARDILLPRLMTGMIDVDALDLSAFEQEDQEEMLMAAEAEVRYNSKK</sequence>
<dbReference type="Gene3D" id="3.90.220.20">
    <property type="entry name" value="DNA methylase specificity domains"/>
    <property type="match status" value="2"/>
</dbReference>
<feature type="domain" description="Type I restriction modification DNA specificity" evidence="4">
    <location>
        <begin position="3"/>
        <end position="184"/>
    </location>
</feature>
<dbReference type="PANTHER" id="PTHR30408">
    <property type="entry name" value="TYPE-1 RESTRICTION ENZYME ECOKI SPECIFICITY PROTEIN"/>
    <property type="match status" value="1"/>
</dbReference>
<dbReference type="GO" id="GO:0003677">
    <property type="term" value="F:DNA binding"/>
    <property type="evidence" value="ECO:0007669"/>
    <property type="project" value="UniProtKB-KW"/>
</dbReference>
<feature type="domain" description="Type I restriction modification DNA specificity" evidence="4">
    <location>
        <begin position="217"/>
        <end position="358"/>
    </location>
</feature>
<dbReference type="Pfam" id="PF01420">
    <property type="entry name" value="Methylase_S"/>
    <property type="match status" value="2"/>
</dbReference>
<dbReference type="CDD" id="cd17257">
    <property type="entry name" value="RMtype1_S_EcoBI-TRD1-CR1_like"/>
    <property type="match status" value="1"/>
</dbReference>
<dbReference type="PANTHER" id="PTHR30408:SF13">
    <property type="entry name" value="TYPE I RESTRICTION ENZYME HINDI SPECIFICITY SUBUNIT"/>
    <property type="match status" value="1"/>
</dbReference>
<keyword evidence="2" id="KW-0680">Restriction system</keyword>
<evidence type="ECO:0000256" key="2">
    <source>
        <dbReference type="ARBA" id="ARBA00022747"/>
    </source>
</evidence>
<comment type="similarity">
    <text evidence="1">Belongs to the type-I restriction system S methylase family.</text>
</comment>
<dbReference type="AlphaFoldDB" id="A0A1M7M0J9"/>
<dbReference type="InterPro" id="IPR052021">
    <property type="entry name" value="Type-I_RS_S_subunit"/>
</dbReference>
<proteinExistence type="inferred from homology"/>
<evidence type="ECO:0000313" key="5">
    <source>
        <dbReference type="EMBL" id="SHM84150.1"/>
    </source>
</evidence>
<organism evidence="5 6">
    <name type="scientific">Cyclobacterium lianum</name>
    <dbReference type="NCBI Taxonomy" id="388280"/>
    <lineage>
        <taxon>Bacteria</taxon>
        <taxon>Pseudomonadati</taxon>
        <taxon>Bacteroidota</taxon>
        <taxon>Cytophagia</taxon>
        <taxon>Cytophagales</taxon>
        <taxon>Cyclobacteriaceae</taxon>
        <taxon>Cyclobacterium</taxon>
    </lineage>
</organism>
<evidence type="ECO:0000259" key="4">
    <source>
        <dbReference type="Pfam" id="PF01420"/>
    </source>
</evidence>
<evidence type="ECO:0000256" key="1">
    <source>
        <dbReference type="ARBA" id="ARBA00010923"/>
    </source>
</evidence>
<dbReference type="EMBL" id="FRCY01000004">
    <property type="protein sequence ID" value="SHM84150.1"/>
    <property type="molecule type" value="Genomic_DNA"/>
</dbReference>
<keyword evidence="3" id="KW-0238">DNA-binding</keyword>
<gene>
    <name evidence="5" type="ORF">SAMN04488057_10435</name>
</gene>
<dbReference type="Proteomes" id="UP000184513">
    <property type="component" value="Unassembled WGS sequence"/>
</dbReference>